<proteinExistence type="evidence at transcript level"/>
<evidence type="ECO:0000256" key="1">
    <source>
        <dbReference type="ARBA" id="ARBA00005329"/>
    </source>
</evidence>
<protein>
    <recommendedName>
        <fullName evidence="11">Catalase</fullName>
        <ecNumber evidence="11">1.11.1.6</ecNumber>
    </recommendedName>
</protein>
<comment type="catalytic activity">
    <reaction evidence="8 11">
        <text>2 H2O2 = O2 + 2 H2O</text>
        <dbReference type="Rhea" id="RHEA:20309"/>
        <dbReference type="ChEBI" id="CHEBI:15377"/>
        <dbReference type="ChEBI" id="CHEBI:15379"/>
        <dbReference type="ChEBI" id="CHEBI:16240"/>
        <dbReference type="EC" id="1.11.1.6"/>
    </reaction>
</comment>
<dbReference type="InterPro" id="IPR040333">
    <property type="entry name" value="Catalase_3"/>
</dbReference>
<comment type="function">
    <text evidence="12">Catalyzes the degradation of hydrogen peroxide (H(2)O(2)) generated by peroxisomal oxidases to water and oxygen, thereby protecting cells from the toxic effects of hydrogen peroxide.</text>
</comment>
<dbReference type="AlphaFoldDB" id="A0A7U0KID1"/>
<feature type="domain" description="Catalase core" evidence="13">
    <location>
        <begin position="26"/>
        <end position="410"/>
    </location>
</feature>
<dbReference type="PANTHER" id="PTHR11465">
    <property type="entry name" value="CATALASE"/>
    <property type="match status" value="1"/>
</dbReference>
<organism evidence="14">
    <name type="scientific">Myzus persicae</name>
    <name type="common">Green peach aphid</name>
    <name type="synonym">Aphis persicae</name>
    <dbReference type="NCBI Taxonomy" id="13164"/>
    <lineage>
        <taxon>Eukaryota</taxon>
        <taxon>Metazoa</taxon>
        <taxon>Ecdysozoa</taxon>
        <taxon>Arthropoda</taxon>
        <taxon>Hexapoda</taxon>
        <taxon>Insecta</taxon>
        <taxon>Pterygota</taxon>
        <taxon>Neoptera</taxon>
        <taxon>Paraneoptera</taxon>
        <taxon>Hemiptera</taxon>
        <taxon>Sternorrhyncha</taxon>
        <taxon>Aphidomorpha</taxon>
        <taxon>Aphidoidea</taxon>
        <taxon>Aphididae</taxon>
        <taxon>Macrosiphini</taxon>
        <taxon>Myzus</taxon>
    </lineage>
</organism>
<dbReference type="Gene3D" id="2.40.180.10">
    <property type="entry name" value="Catalase core domain"/>
    <property type="match status" value="1"/>
</dbReference>
<feature type="active site" evidence="9">
    <location>
        <position position="146"/>
    </location>
</feature>
<dbReference type="InterPro" id="IPR010582">
    <property type="entry name" value="Catalase_immune_responsive"/>
</dbReference>
<evidence type="ECO:0000256" key="3">
    <source>
        <dbReference type="ARBA" id="ARBA00022617"/>
    </source>
</evidence>
<evidence type="ECO:0000256" key="5">
    <source>
        <dbReference type="ARBA" id="ARBA00023002"/>
    </source>
</evidence>
<dbReference type="InterPro" id="IPR002226">
    <property type="entry name" value="Catalase_haem_BS"/>
</dbReference>
<dbReference type="InterPro" id="IPR024708">
    <property type="entry name" value="Catalase_AS"/>
</dbReference>
<keyword evidence="4 10" id="KW-0479">Metal-binding</keyword>
<evidence type="ECO:0000256" key="7">
    <source>
        <dbReference type="ARBA" id="ARBA00023324"/>
    </source>
</evidence>
<dbReference type="PIRSF" id="PIRSF038928">
    <property type="entry name" value="Catalase_clade1-3"/>
    <property type="match status" value="1"/>
</dbReference>
<dbReference type="InterPro" id="IPR011614">
    <property type="entry name" value="Catalase_core"/>
</dbReference>
<feature type="binding site" description="axial binding residue" evidence="10">
    <location>
        <position position="356"/>
    </location>
    <ligand>
        <name>heme</name>
        <dbReference type="ChEBI" id="CHEBI:30413"/>
    </ligand>
    <ligandPart>
        <name>Fe</name>
        <dbReference type="ChEBI" id="CHEBI:18248"/>
    </ligandPart>
</feature>
<evidence type="ECO:0000256" key="6">
    <source>
        <dbReference type="ARBA" id="ARBA00023004"/>
    </source>
</evidence>
<dbReference type="PROSITE" id="PS51402">
    <property type="entry name" value="CATALASE_3"/>
    <property type="match status" value="1"/>
</dbReference>
<dbReference type="CDD" id="cd08156">
    <property type="entry name" value="catalase_clade_3"/>
    <property type="match status" value="1"/>
</dbReference>
<dbReference type="InterPro" id="IPR020835">
    <property type="entry name" value="Catalase_sf"/>
</dbReference>
<keyword evidence="3 10" id="KW-0349">Heme</keyword>
<dbReference type="SUPFAM" id="SSF56634">
    <property type="entry name" value="Heme-dependent catalase-like"/>
    <property type="match status" value="1"/>
</dbReference>
<dbReference type="FunFam" id="2.40.180.10:FF:000001">
    <property type="entry name" value="Catalase"/>
    <property type="match status" value="1"/>
</dbReference>
<sequence>MSNTKEPADKQLEDFKKSVENTGVIRTGNGAPVDDLTNSIQAGVNGPLVIQDHTLLDEISHFDRERIPERVVHAKGGGAFGYFEVTHDISKYCKADVFSSIGKQTPVAVRFSTVGGESGSADTVRDPRGFAVKFYTENGIWDLVGNNTPIFFVRDPILFPSFIHTQKRNPVTHLKDANMFWDFLTLRPESLHQVMILFSDRGIPDGYRHMNGYGSHTFKMVNASDEAVYVKFHFKTDQGIKNLDVKRARDLAADDPDYSNRDLFNAIANGKHPTWTLYIQVMTFEEADANKFNPFDITKVWSHTDYPLIPVGKLVLNRNPTNYFADIEQIAFSPAHMVPGIEPSPDKLLQARLFSYSDTHRHRLGPNYLQLPVNCPYRSKVTNYQRDGPQAYDNQGSAPNYYPNSFSGPEQQPHFKMSSFNVSGAVAKYDSSNDDNYTQAGLLYRNVLPKDEQTRLVENITDNLKHAADFLQEKAIYHFTQIDGDLGKQLRENLKLAKCSKANL</sequence>
<feature type="active site" evidence="9">
    <location>
        <position position="73"/>
    </location>
</feature>
<keyword evidence="7 11" id="KW-0376">Hydrogen peroxide</keyword>
<keyword evidence="5 11" id="KW-0560">Oxidoreductase</keyword>
<evidence type="ECO:0000256" key="8">
    <source>
        <dbReference type="ARBA" id="ARBA00049254"/>
    </source>
</evidence>
<evidence type="ECO:0000313" key="14">
    <source>
        <dbReference type="EMBL" id="QQW45479.1"/>
    </source>
</evidence>
<dbReference type="PROSITE" id="PS00438">
    <property type="entry name" value="CATALASE_2"/>
    <property type="match status" value="1"/>
</dbReference>
<dbReference type="EMBL" id="MW241545">
    <property type="protein sequence ID" value="QQW45479.1"/>
    <property type="molecule type" value="mRNA"/>
</dbReference>
<name>A0A7U0KID1_MYZPE</name>
<accession>A0A7U0KID1</accession>
<dbReference type="GO" id="GO:0042744">
    <property type="term" value="P:hydrogen peroxide catabolic process"/>
    <property type="evidence" value="ECO:0007669"/>
    <property type="project" value="UniProtKB-KW"/>
</dbReference>
<dbReference type="GO" id="GO:0005777">
    <property type="term" value="C:peroxisome"/>
    <property type="evidence" value="ECO:0007669"/>
    <property type="project" value="TreeGrafter"/>
</dbReference>
<dbReference type="GO" id="GO:0046872">
    <property type="term" value="F:metal ion binding"/>
    <property type="evidence" value="ECO:0007669"/>
    <property type="project" value="UniProtKB-KW"/>
</dbReference>
<dbReference type="InterPro" id="IPR024711">
    <property type="entry name" value="Catalase_clade1/3"/>
</dbReference>
<dbReference type="InterPro" id="IPR018028">
    <property type="entry name" value="Catalase"/>
</dbReference>
<evidence type="ECO:0000259" key="13">
    <source>
        <dbReference type="SMART" id="SM01060"/>
    </source>
</evidence>
<dbReference type="Pfam" id="PF06628">
    <property type="entry name" value="Catalase-rel"/>
    <property type="match status" value="1"/>
</dbReference>
<comment type="similarity">
    <text evidence="1 11">Belongs to the catalase family.</text>
</comment>
<reference evidence="14" key="1">
    <citation type="submission" date="2020-11" db="EMBL/GenBank/DDBJ databases">
        <title>Identification of cDNA encoding catalase in the green peach aphid, Myzus persicae.</title>
        <authorList>
            <person name="Liu S."/>
            <person name="Wang Y."/>
        </authorList>
    </citation>
    <scope>NUCLEOTIDE SEQUENCE</scope>
    <source>
        <strain evidence="14">HF</strain>
    </source>
</reference>
<dbReference type="GO" id="GO:0042542">
    <property type="term" value="P:response to hydrogen peroxide"/>
    <property type="evidence" value="ECO:0007669"/>
    <property type="project" value="TreeGrafter"/>
</dbReference>
<evidence type="ECO:0000256" key="12">
    <source>
        <dbReference type="RuleBase" id="RU004142"/>
    </source>
</evidence>
<dbReference type="PRINTS" id="PR00067">
    <property type="entry name" value="CATALASE"/>
</dbReference>
<dbReference type="GO" id="GO:0005739">
    <property type="term" value="C:mitochondrion"/>
    <property type="evidence" value="ECO:0007669"/>
    <property type="project" value="TreeGrafter"/>
</dbReference>
<dbReference type="EC" id="1.11.1.6" evidence="11"/>
<dbReference type="OrthoDB" id="6880011at2759"/>
<dbReference type="PROSITE" id="PS00437">
    <property type="entry name" value="CATALASE_1"/>
    <property type="match status" value="1"/>
</dbReference>
<evidence type="ECO:0000256" key="9">
    <source>
        <dbReference type="PIRSR" id="PIRSR038928-1"/>
    </source>
</evidence>
<evidence type="ECO:0000256" key="11">
    <source>
        <dbReference type="RuleBase" id="RU000498"/>
    </source>
</evidence>
<keyword evidence="6 10" id="KW-0408">Iron</keyword>
<evidence type="ECO:0000256" key="4">
    <source>
        <dbReference type="ARBA" id="ARBA00022723"/>
    </source>
</evidence>
<dbReference type="GeneID" id="111041019"/>
<dbReference type="GO" id="GO:0004096">
    <property type="term" value="F:catalase activity"/>
    <property type="evidence" value="ECO:0007669"/>
    <property type="project" value="UniProtKB-EC"/>
</dbReference>
<dbReference type="RefSeq" id="XP_022180853.1">
    <property type="nucleotide sequence ID" value="XM_022325161.1"/>
</dbReference>
<keyword evidence="2 11" id="KW-0575">Peroxidase</keyword>
<dbReference type="GO" id="GO:0020037">
    <property type="term" value="F:heme binding"/>
    <property type="evidence" value="ECO:0007669"/>
    <property type="project" value="InterPro"/>
</dbReference>
<dbReference type="Pfam" id="PF00199">
    <property type="entry name" value="Catalase"/>
    <property type="match status" value="1"/>
</dbReference>
<dbReference type="PANTHER" id="PTHR11465:SF9">
    <property type="entry name" value="CATALASE"/>
    <property type="match status" value="1"/>
</dbReference>
<dbReference type="SMART" id="SM01060">
    <property type="entry name" value="Catalase"/>
    <property type="match status" value="1"/>
</dbReference>
<evidence type="ECO:0000256" key="10">
    <source>
        <dbReference type="PIRSR" id="PIRSR038928-2"/>
    </source>
</evidence>
<comment type="cofactor">
    <cofactor evidence="10">
        <name>heme</name>
        <dbReference type="ChEBI" id="CHEBI:30413"/>
    </cofactor>
</comment>
<evidence type="ECO:0000256" key="2">
    <source>
        <dbReference type="ARBA" id="ARBA00022559"/>
    </source>
</evidence>